<feature type="compositionally biased region" description="Low complexity" evidence="1">
    <location>
        <begin position="18"/>
        <end position="56"/>
    </location>
</feature>
<dbReference type="EMBL" id="LZSY01000053">
    <property type="protein sequence ID" value="OBB94404.1"/>
    <property type="molecule type" value="Genomic_DNA"/>
</dbReference>
<gene>
    <name evidence="3" type="ORF">A5779_19660</name>
</gene>
<feature type="region of interest" description="Disordered" evidence="1">
    <location>
        <begin position="202"/>
        <end position="231"/>
    </location>
</feature>
<accession>A0A1A0WAW4</accession>
<keyword evidence="2" id="KW-0812">Transmembrane</keyword>
<dbReference type="RefSeq" id="WP_064880277.1">
    <property type="nucleotide sequence ID" value="NZ_LZSY01000053.1"/>
</dbReference>
<feature type="transmembrane region" description="Helical" evidence="2">
    <location>
        <begin position="139"/>
        <end position="159"/>
    </location>
</feature>
<evidence type="ECO:0000313" key="3">
    <source>
        <dbReference type="EMBL" id="OBB94404.1"/>
    </source>
</evidence>
<feature type="transmembrane region" description="Helical" evidence="2">
    <location>
        <begin position="104"/>
        <end position="127"/>
    </location>
</feature>
<reference evidence="4" key="1">
    <citation type="submission" date="2016-06" db="EMBL/GenBank/DDBJ databases">
        <authorList>
            <person name="Sutton G."/>
            <person name="Brinkac L."/>
            <person name="Sanka R."/>
            <person name="Adams M."/>
            <person name="Lau E."/>
            <person name="Mehaffy C."/>
            <person name="Tameris M."/>
            <person name="Hatherill M."/>
            <person name="Hanekom W."/>
            <person name="Mahomed H."/>
            <person name="Mcshane H."/>
        </authorList>
    </citation>
    <scope>NUCLEOTIDE SEQUENCE [LARGE SCALE GENOMIC DNA]</scope>
    <source>
        <strain evidence="4">852002-10433_SCH5171157</strain>
    </source>
</reference>
<protein>
    <submittedName>
        <fullName evidence="3">Uncharacterized protein</fullName>
    </submittedName>
</protein>
<keyword evidence="2" id="KW-1133">Transmembrane helix</keyword>
<feature type="transmembrane region" description="Helical" evidence="2">
    <location>
        <begin position="171"/>
        <end position="190"/>
    </location>
</feature>
<dbReference type="OrthoDB" id="9993601at2"/>
<evidence type="ECO:0000256" key="2">
    <source>
        <dbReference type="SAM" id="Phobius"/>
    </source>
</evidence>
<organism evidence="3 4">
    <name type="scientific">Mycolicibacterium peregrinum</name>
    <name type="common">Mycobacterium peregrinum</name>
    <dbReference type="NCBI Taxonomy" id="43304"/>
    <lineage>
        <taxon>Bacteria</taxon>
        <taxon>Bacillati</taxon>
        <taxon>Actinomycetota</taxon>
        <taxon>Actinomycetes</taxon>
        <taxon>Mycobacteriales</taxon>
        <taxon>Mycobacteriaceae</taxon>
        <taxon>Mycolicibacterium</taxon>
    </lineage>
</organism>
<feature type="transmembrane region" description="Helical" evidence="2">
    <location>
        <begin position="63"/>
        <end position="92"/>
    </location>
</feature>
<comment type="caution">
    <text evidence="3">The sequence shown here is derived from an EMBL/GenBank/DDBJ whole genome shotgun (WGS) entry which is preliminary data.</text>
</comment>
<dbReference type="Proteomes" id="UP000094008">
    <property type="component" value="Unassembled WGS sequence"/>
</dbReference>
<dbReference type="AlphaFoldDB" id="A0A1A0WAW4"/>
<feature type="region of interest" description="Disordered" evidence="1">
    <location>
        <begin position="1"/>
        <end position="56"/>
    </location>
</feature>
<name>A0A1A0WAW4_MYCPR</name>
<sequence length="231" mass="23799">MNDPYGPYRPGSGGQPDFAQQPSGFPQPGFPHQGGFPQFGQPPVVNAQPGQPQSGPAAPARGVFGIAAAALAGVAAVIVFGVLLAGVVAMLVDVSNGRMELGEALGTIVGNLLVIGGYGLLWLFGAIKLYKPKRAGRGLVIAGSALAVPIAVVGLAATYTDATRDGRPAFFLVWTVVLIYVLTTLVLAMLPATGAWIRANQPAAPEETPPQPFSPFQGYPVQNPGYPPHHG</sequence>
<proteinExistence type="predicted"/>
<evidence type="ECO:0000313" key="4">
    <source>
        <dbReference type="Proteomes" id="UP000094008"/>
    </source>
</evidence>
<keyword evidence="2" id="KW-0472">Membrane</keyword>
<evidence type="ECO:0000256" key="1">
    <source>
        <dbReference type="SAM" id="MobiDB-lite"/>
    </source>
</evidence>